<gene>
    <name evidence="4" type="ORF">UA08_07348</name>
</gene>
<dbReference type="InterPro" id="IPR006076">
    <property type="entry name" value="FAD-dep_OxRdtase"/>
</dbReference>
<name>A0A225AN56_TALAT</name>
<dbReference type="GO" id="GO:0016491">
    <property type="term" value="F:oxidoreductase activity"/>
    <property type="evidence" value="ECO:0007669"/>
    <property type="project" value="UniProtKB-KW"/>
</dbReference>
<feature type="domain" description="FAD dependent oxidoreductase" evidence="3">
    <location>
        <begin position="6"/>
        <end position="345"/>
    </location>
</feature>
<keyword evidence="2" id="KW-0472">Membrane</keyword>
<dbReference type="PANTHER" id="PTHR13847">
    <property type="entry name" value="SARCOSINE DEHYDROGENASE-RELATED"/>
    <property type="match status" value="1"/>
</dbReference>
<evidence type="ECO:0000313" key="4">
    <source>
        <dbReference type="EMBL" id="OKL57029.1"/>
    </source>
</evidence>
<sequence length="370" mass="38629">MGERQHVVVIGAGIIGVSIAYHLACRGAQVTVLDKQTPGTGCTQGAFAMLIASHSPGPAELNDLYGLAVAEWKQLEVQLGTTLPIQWGGVVNWAAPGQQTDDLTVVHGRLRSWGVNIQEVSEIDVKRLIPGVVPGAFGAGWFLPGYGAIDVKQTFTILVERTKALGVVFETPVEVQSIARAASGKPVLLLGQGKAQLEADKVVIAAGAGTPSLAKALGTKIALNIVSGTLAYSKPMPSILHRVVNGPKGSIRQNPDGRIVTGLDYAPGADGHDVSDSYGQMLLSRATEVVPALAGAELETMTMGHVPIPEDSCPVVGFCDSDSTVYVATMMSGITLAPLMGRLAATEIVGQPLSLLRPYRPGRFSVKGSL</sequence>
<dbReference type="InterPro" id="IPR036188">
    <property type="entry name" value="FAD/NAD-bd_sf"/>
</dbReference>
<evidence type="ECO:0000259" key="3">
    <source>
        <dbReference type="Pfam" id="PF01266"/>
    </source>
</evidence>
<evidence type="ECO:0000256" key="2">
    <source>
        <dbReference type="SAM" id="Phobius"/>
    </source>
</evidence>
<dbReference type="SUPFAM" id="SSF51905">
    <property type="entry name" value="FAD/NAD(P)-binding domain"/>
    <property type="match status" value="1"/>
</dbReference>
<dbReference type="EMBL" id="LFMY01000012">
    <property type="protein sequence ID" value="OKL57029.1"/>
    <property type="molecule type" value="Genomic_DNA"/>
</dbReference>
<accession>A0A225AN56</accession>
<dbReference type="PANTHER" id="PTHR13847:SF289">
    <property type="entry name" value="GLYCINE OXIDASE"/>
    <property type="match status" value="1"/>
</dbReference>
<comment type="caution">
    <text evidence="4">The sequence shown here is derived from an EMBL/GenBank/DDBJ whole genome shotgun (WGS) entry which is preliminary data.</text>
</comment>
<reference evidence="4 5" key="1">
    <citation type="submission" date="2015-06" db="EMBL/GenBank/DDBJ databases">
        <title>Talaromyces atroroseus IBT 11181 draft genome.</title>
        <authorList>
            <person name="Rasmussen K.B."/>
            <person name="Rasmussen S."/>
            <person name="Petersen B."/>
            <person name="Sicheritz-Ponten T."/>
            <person name="Mortensen U.H."/>
            <person name="Thrane U."/>
        </authorList>
    </citation>
    <scope>NUCLEOTIDE SEQUENCE [LARGE SCALE GENOMIC DNA]</scope>
    <source>
        <strain evidence="4 5">IBT 11181</strain>
    </source>
</reference>
<dbReference type="AlphaFoldDB" id="A0A225AN56"/>
<keyword evidence="2" id="KW-1133">Transmembrane helix</keyword>
<protein>
    <recommendedName>
        <fullName evidence="3">FAD dependent oxidoreductase domain-containing protein</fullName>
    </recommendedName>
</protein>
<dbReference type="GeneID" id="31007104"/>
<organism evidence="4 5">
    <name type="scientific">Talaromyces atroroseus</name>
    <dbReference type="NCBI Taxonomy" id="1441469"/>
    <lineage>
        <taxon>Eukaryota</taxon>
        <taxon>Fungi</taxon>
        <taxon>Dikarya</taxon>
        <taxon>Ascomycota</taxon>
        <taxon>Pezizomycotina</taxon>
        <taxon>Eurotiomycetes</taxon>
        <taxon>Eurotiomycetidae</taxon>
        <taxon>Eurotiales</taxon>
        <taxon>Trichocomaceae</taxon>
        <taxon>Talaromyces</taxon>
        <taxon>Talaromyces sect. Trachyspermi</taxon>
    </lineage>
</organism>
<feature type="transmembrane region" description="Helical" evidence="2">
    <location>
        <begin position="7"/>
        <end position="24"/>
    </location>
</feature>
<dbReference type="Gene3D" id="3.50.50.60">
    <property type="entry name" value="FAD/NAD(P)-binding domain"/>
    <property type="match status" value="1"/>
</dbReference>
<dbReference type="Pfam" id="PF01266">
    <property type="entry name" value="DAO"/>
    <property type="match status" value="1"/>
</dbReference>
<dbReference type="OrthoDB" id="5340195at2759"/>
<proteinExistence type="predicted"/>
<evidence type="ECO:0000313" key="5">
    <source>
        <dbReference type="Proteomes" id="UP000214365"/>
    </source>
</evidence>
<keyword evidence="1" id="KW-0560">Oxidoreductase</keyword>
<keyword evidence="2" id="KW-0812">Transmembrane</keyword>
<dbReference type="GO" id="GO:0005737">
    <property type="term" value="C:cytoplasm"/>
    <property type="evidence" value="ECO:0007669"/>
    <property type="project" value="TreeGrafter"/>
</dbReference>
<keyword evidence="5" id="KW-1185">Reference proteome</keyword>
<dbReference type="STRING" id="1441469.A0A225AN56"/>
<dbReference type="Proteomes" id="UP000214365">
    <property type="component" value="Unassembled WGS sequence"/>
</dbReference>
<evidence type="ECO:0000256" key="1">
    <source>
        <dbReference type="ARBA" id="ARBA00023002"/>
    </source>
</evidence>
<dbReference type="RefSeq" id="XP_020117150.1">
    <property type="nucleotide sequence ID" value="XM_020262592.1"/>
</dbReference>
<dbReference type="Gene3D" id="3.30.9.10">
    <property type="entry name" value="D-Amino Acid Oxidase, subunit A, domain 2"/>
    <property type="match status" value="1"/>
</dbReference>